<protein>
    <submittedName>
        <fullName evidence="2">Unannotated protein</fullName>
    </submittedName>
</protein>
<gene>
    <name evidence="2" type="ORF">UFOPK1392_00590</name>
    <name evidence="3" type="ORF">UFOPK3733_01781</name>
</gene>
<dbReference type="EMBL" id="CAEMXZ010000017">
    <property type="protein sequence ID" value="CAB4322852.1"/>
    <property type="molecule type" value="Genomic_DNA"/>
</dbReference>
<reference evidence="2" key="1">
    <citation type="submission" date="2020-05" db="EMBL/GenBank/DDBJ databases">
        <authorList>
            <person name="Chiriac C."/>
            <person name="Salcher M."/>
            <person name="Ghai R."/>
            <person name="Kavagutti S V."/>
        </authorList>
    </citation>
    <scope>NUCLEOTIDE SEQUENCE</scope>
</reference>
<evidence type="ECO:0000313" key="2">
    <source>
        <dbReference type="EMBL" id="CAB4322852.1"/>
    </source>
</evidence>
<sequence length="78" mass="8660">MQYLWWCLSASIFGLVVWSVVDASRRPASAFEPTAKTKRNWIISIIGFAVICGPIGGLYSLYYLLNVRQSLASASTED</sequence>
<dbReference type="EMBL" id="CAFBNC010000114">
    <property type="protein sequence ID" value="CAB4949459.1"/>
    <property type="molecule type" value="Genomic_DNA"/>
</dbReference>
<feature type="transmembrane region" description="Helical" evidence="1">
    <location>
        <begin position="42"/>
        <end position="65"/>
    </location>
</feature>
<keyword evidence="1" id="KW-1133">Transmembrane helix</keyword>
<proteinExistence type="predicted"/>
<dbReference type="AlphaFoldDB" id="A0A6J5YGZ1"/>
<name>A0A6J5YGZ1_9ZZZZ</name>
<evidence type="ECO:0000313" key="3">
    <source>
        <dbReference type="EMBL" id="CAB4949459.1"/>
    </source>
</evidence>
<accession>A0A6J5YGZ1</accession>
<organism evidence="2">
    <name type="scientific">freshwater metagenome</name>
    <dbReference type="NCBI Taxonomy" id="449393"/>
    <lineage>
        <taxon>unclassified sequences</taxon>
        <taxon>metagenomes</taxon>
        <taxon>ecological metagenomes</taxon>
    </lineage>
</organism>
<evidence type="ECO:0000256" key="1">
    <source>
        <dbReference type="SAM" id="Phobius"/>
    </source>
</evidence>
<keyword evidence="1" id="KW-0812">Transmembrane</keyword>
<keyword evidence="1" id="KW-0472">Membrane</keyword>